<protein>
    <submittedName>
        <fullName evidence="1">Uncharacterized protein</fullName>
    </submittedName>
</protein>
<evidence type="ECO:0000313" key="2">
    <source>
        <dbReference type="Proteomes" id="UP000220353"/>
    </source>
</evidence>
<sequence length="64" mass="7261">MSRSQEWNRADAQRRIEEVLDGAKSGQTQIIKDPDGEFEVRFTKSREKRESAGKLLARGGPIDD</sequence>
<dbReference type="Proteomes" id="UP000220353">
    <property type="component" value="Unassembled WGS sequence"/>
</dbReference>
<dbReference type="AlphaFoldDB" id="A0A2A6M7F4"/>
<organism evidence="1 2">
    <name type="scientific">Rhizobium fredii</name>
    <name type="common">Sinorhizobium fredii</name>
    <dbReference type="NCBI Taxonomy" id="380"/>
    <lineage>
        <taxon>Bacteria</taxon>
        <taxon>Pseudomonadati</taxon>
        <taxon>Pseudomonadota</taxon>
        <taxon>Alphaproteobacteria</taxon>
        <taxon>Hyphomicrobiales</taxon>
        <taxon>Rhizobiaceae</taxon>
        <taxon>Sinorhizobium/Ensifer group</taxon>
        <taxon>Sinorhizobium</taxon>
    </lineage>
</organism>
<proteinExistence type="predicted"/>
<name>A0A2A6M7F4_RHIFR</name>
<evidence type="ECO:0000313" key="1">
    <source>
        <dbReference type="EMBL" id="PDT50538.1"/>
    </source>
</evidence>
<comment type="caution">
    <text evidence="1">The sequence shown here is derived from an EMBL/GenBank/DDBJ whole genome shotgun (WGS) entry which is preliminary data.</text>
</comment>
<accession>A0A2A6M7F4</accession>
<gene>
    <name evidence="1" type="ORF">CO661_00340</name>
</gene>
<reference evidence="1 2" key="1">
    <citation type="submission" date="2017-09" db="EMBL/GenBank/DDBJ databases">
        <title>Comparative genomics of rhizobia isolated from Phaseolus vulgaris in China.</title>
        <authorList>
            <person name="Tong W."/>
        </authorList>
    </citation>
    <scope>NUCLEOTIDE SEQUENCE [LARGE SCALE GENOMIC DNA]</scope>
    <source>
        <strain evidence="1 2">PCH1</strain>
    </source>
</reference>
<dbReference type="RefSeq" id="WP_097586573.1">
    <property type="nucleotide sequence ID" value="NZ_NWTC01000001.1"/>
</dbReference>
<dbReference type="EMBL" id="NWTC01000001">
    <property type="protein sequence ID" value="PDT50538.1"/>
    <property type="molecule type" value="Genomic_DNA"/>
</dbReference>